<evidence type="ECO:0000256" key="1">
    <source>
        <dbReference type="ARBA" id="ARBA00022801"/>
    </source>
</evidence>
<dbReference type="SMART" id="SM00939">
    <property type="entry name" value="PepX_C"/>
    <property type="match status" value="1"/>
</dbReference>
<dbReference type="NCBIfam" id="TIGR00976">
    <property type="entry name" value="CocE_NonD"/>
    <property type="match status" value="1"/>
</dbReference>
<dbReference type="InterPro" id="IPR008979">
    <property type="entry name" value="Galactose-bd-like_sf"/>
</dbReference>
<dbReference type="InterPro" id="IPR000383">
    <property type="entry name" value="Xaa-Pro-like_dom"/>
</dbReference>
<dbReference type="OrthoDB" id="319764at2"/>
<dbReference type="SUPFAM" id="SSF53474">
    <property type="entry name" value="alpha/beta-Hydrolases"/>
    <property type="match status" value="1"/>
</dbReference>
<dbReference type="GO" id="GO:0008239">
    <property type="term" value="F:dipeptidyl-peptidase activity"/>
    <property type="evidence" value="ECO:0007669"/>
    <property type="project" value="InterPro"/>
</dbReference>
<dbReference type="InterPro" id="IPR005674">
    <property type="entry name" value="CocE/Ser_esterase"/>
</dbReference>
<protein>
    <submittedName>
        <fullName evidence="3">CocE/NonD family hydrolase</fullName>
    </submittedName>
</protein>
<dbReference type="RefSeq" id="WP_094367900.1">
    <property type="nucleotide sequence ID" value="NZ_NOJY02000010.1"/>
</dbReference>
<dbReference type="Gene3D" id="1.10.3020.10">
    <property type="entry name" value="alpha-amino acid ester hydrolase ( Helical cap domain)"/>
    <property type="match status" value="1"/>
</dbReference>
<evidence type="ECO:0000259" key="2">
    <source>
        <dbReference type="SMART" id="SM00939"/>
    </source>
</evidence>
<name>A0A371J551_9FIRM</name>
<organism evidence="3 4">
    <name type="scientific">Romboutsia weinsteinii</name>
    <dbReference type="NCBI Taxonomy" id="2020949"/>
    <lineage>
        <taxon>Bacteria</taxon>
        <taxon>Bacillati</taxon>
        <taxon>Bacillota</taxon>
        <taxon>Clostridia</taxon>
        <taxon>Peptostreptococcales</taxon>
        <taxon>Peptostreptococcaceae</taxon>
        <taxon>Romboutsia</taxon>
    </lineage>
</organism>
<evidence type="ECO:0000313" key="4">
    <source>
        <dbReference type="Proteomes" id="UP000215694"/>
    </source>
</evidence>
<accession>A0A371J551</accession>
<dbReference type="AlphaFoldDB" id="A0A371J551"/>
<dbReference type="Pfam" id="PF08530">
    <property type="entry name" value="PepX_C"/>
    <property type="match status" value="1"/>
</dbReference>
<gene>
    <name evidence="3" type="ORF">CHL78_007755</name>
</gene>
<dbReference type="Gene3D" id="2.60.120.260">
    <property type="entry name" value="Galactose-binding domain-like"/>
    <property type="match status" value="1"/>
</dbReference>
<dbReference type="SUPFAM" id="SSF49785">
    <property type="entry name" value="Galactose-binding domain-like"/>
    <property type="match status" value="1"/>
</dbReference>
<keyword evidence="1 3" id="KW-0378">Hydrolase</keyword>
<comment type="caution">
    <text evidence="3">The sequence shown here is derived from an EMBL/GenBank/DDBJ whole genome shotgun (WGS) entry which is preliminary data.</text>
</comment>
<dbReference type="Gene3D" id="3.40.50.1820">
    <property type="entry name" value="alpha/beta hydrolase"/>
    <property type="match status" value="1"/>
</dbReference>
<dbReference type="Proteomes" id="UP000215694">
    <property type="component" value="Unassembled WGS sequence"/>
</dbReference>
<feature type="domain" description="Xaa-Pro dipeptidyl-peptidase C-terminal" evidence="2">
    <location>
        <begin position="445"/>
        <end position="692"/>
    </location>
</feature>
<dbReference type="InterPro" id="IPR029058">
    <property type="entry name" value="AB_hydrolase_fold"/>
</dbReference>
<evidence type="ECO:0000313" key="3">
    <source>
        <dbReference type="EMBL" id="RDY27889.1"/>
    </source>
</evidence>
<dbReference type="InterPro" id="IPR013736">
    <property type="entry name" value="Xaa-Pro_dipept_C"/>
</dbReference>
<dbReference type="EMBL" id="NOJY02000010">
    <property type="protein sequence ID" value="RDY27889.1"/>
    <property type="molecule type" value="Genomic_DNA"/>
</dbReference>
<keyword evidence="4" id="KW-1185">Reference proteome</keyword>
<sequence>MEKFKLYQSGIHYSNIYFKEDGVYHEKLDIYSNEFEEIAILSEDDNKYYNENYRINIYELKKKLKSYSDTFKKSYKINEKFDTEYKEVYSKLDDFTYVQRNKKFPLDIVVVDNNVVGFICVSRENCTVLIEEGYESYTPLKMWEENIPNEKLYGIRFDGTYMVKMRDGISLSTDVFLPINVEENIPTILIRTPYGKELIHSTYYKYIQRGYAVVIQDVRGRNLSEGVWDPCVHEREDGEDTLNWIASQSWSNKRVGMIGGSYLGYVQWAAASSGNPYLKALVSIVTSGSPFIDLPRRGGSLLSGVMAWAFAVSEKKFNPSLMMRDDWDEILNIRPLKNISKIALGYDIPFFNKWIDHKDHDSYWETQNWHSRKEKIKVPALIVSGWYDDDHMGTTQALDIIKDYDKNNRKAVLGPWLHGANTTRDINEVEFGNNAIRYDLDYYYLSWFDNKLKLIDNKIDKGEPVEYYTVGDNKWKTSTNWPINNTITKTLYLNSNKDAKTSLGDGRLVEECLNDGYDAFNYNPDNPAPHIIDMSENEIASPGNYVDVEKRDDILCYTTEAFKEEMTITGCVVVNFFASSSAKDTDWVVRLTDVDKEGNSTKLVDGVLCAKYRNNFTEPEFMEEGKVYKFTIKTTNISNTFKVGNKMRLSITSSAKNFIFPHSNTLNGYDSNEYITAENTIYHGKEFPSNISFEVEIDS</sequence>
<proteinExistence type="predicted"/>
<reference evidence="3 4" key="1">
    <citation type="journal article" date="2017" name="Genome Announc.">
        <title>Draft Genome Sequence of Romboutsia weinsteinii sp. nov. Strain CCRI-19649(T) Isolated from Surface Water.</title>
        <authorList>
            <person name="Maheux A.F."/>
            <person name="Boudreau D.K."/>
            <person name="Berube E."/>
            <person name="Boissinot M."/>
            <person name="Cantin P."/>
            <person name="Raymond F."/>
            <person name="Corbeil J."/>
            <person name="Omar R.F."/>
            <person name="Bergeron M.G."/>
        </authorList>
    </citation>
    <scope>NUCLEOTIDE SEQUENCE [LARGE SCALE GENOMIC DNA]</scope>
    <source>
        <strain evidence="3 4">CCRI-19649</strain>
    </source>
</reference>
<dbReference type="Pfam" id="PF02129">
    <property type="entry name" value="Peptidase_S15"/>
    <property type="match status" value="1"/>
</dbReference>